<dbReference type="Gene3D" id="3.40.50.620">
    <property type="entry name" value="HUPs"/>
    <property type="match status" value="1"/>
</dbReference>
<reference evidence="5 6" key="1">
    <citation type="submission" date="2017-05" db="EMBL/GenBank/DDBJ databases">
        <title>The Genome Sequence of Enterococcus sp. 8G7_MSG3316.</title>
        <authorList>
            <consortium name="The Broad Institute Genomics Platform"/>
            <consortium name="The Broad Institute Genomic Center for Infectious Diseases"/>
            <person name="Earl A."/>
            <person name="Manson A."/>
            <person name="Schwartman J."/>
            <person name="Gilmore M."/>
            <person name="Abouelleil A."/>
            <person name="Cao P."/>
            <person name="Chapman S."/>
            <person name="Cusick C."/>
            <person name="Shea T."/>
            <person name="Young S."/>
            <person name="Neafsey D."/>
            <person name="Nusbaum C."/>
            <person name="Birren B."/>
        </authorList>
    </citation>
    <scope>NUCLEOTIDE SEQUENCE [LARGE SCALE GENOMIC DNA]</scope>
    <source>
        <strain evidence="5 6">8G7_MSG3316</strain>
    </source>
</reference>
<dbReference type="Proteomes" id="UP000195043">
    <property type="component" value="Unassembled WGS sequence"/>
</dbReference>
<gene>
    <name evidence="5" type="ORF">A5886_002619</name>
</gene>
<dbReference type="RefSeq" id="WP_086275535.1">
    <property type="nucleotide sequence ID" value="NZ_NGKU01000001.1"/>
</dbReference>
<keyword evidence="3 5" id="KW-0436">Ligase</keyword>
<accession>A0A242A9B6</accession>
<dbReference type="InterPro" id="IPR005216">
    <property type="entry name" value="Citrate_lyase_ligase"/>
</dbReference>
<evidence type="ECO:0000259" key="4">
    <source>
        <dbReference type="SMART" id="SM00764"/>
    </source>
</evidence>
<dbReference type="GO" id="GO:0005524">
    <property type="term" value="F:ATP binding"/>
    <property type="evidence" value="ECO:0007669"/>
    <property type="project" value="UniProtKB-UniRule"/>
</dbReference>
<dbReference type="AlphaFoldDB" id="A0A242A9B6"/>
<dbReference type="PIRSF" id="PIRSF005751">
    <property type="entry name" value="Acet_citr_lig"/>
    <property type="match status" value="1"/>
</dbReference>
<dbReference type="GO" id="GO:0016829">
    <property type="term" value="F:lyase activity"/>
    <property type="evidence" value="ECO:0007669"/>
    <property type="project" value="UniProtKB-KW"/>
</dbReference>
<dbReference type="Pfam" id="PF08218">
    <property type="entry name" value="Citrate_ly_lig"/>
    <property type="match status" value="1"/>
</dbReference>
<keyword evidence="5" id="KW-0456">Lyase</keyword>
<dbReference type="NCBIfam" id="TIGR00125">
    <property type="entry name" value="cyt_tran_rel"/>
    <property type="match status" value="1"/>
</dbReference>
<dbReference type="GO" id="GO:0008771">
    <property type="term" value="F:[citrate (pro-3S)-lyase] ligase activity"/>
    <property type="evidence" value="ECO:0007669"/>
    <property type="project" value="UniProtKB-EC"/>
</dbReference>
<comment type="function">
    <text evidence="3">Acetylation of prosthetic group (2-(5''-phosphoribosyl)-3'-dephosphocoenzyme-A) of the gamma subunit of citrate lyase.</text>
</comment>
<keyword evidence="2 3" id="KW-0067">ATP-binding</keyword>
<dbReference type="OrthoDB" id="9779753at2"/>
<comment type="catalytic activity">
    <reaction evidence="3">
        <text>holo-[citrate lyase ACP] + acetate + ATP = acetyl-[citrate lyase ACP] + AMP + diphosphate</text>
        <dbReference type="Rhea" id="RHEA:23788"/>
        <dbReference type="Rhea" id="RHEA-COMP:10158"/>
        <dbReference type="Rhea" id="RHEA-COMP:13710"/>
        <dbReference type="ChEBI" id="CHEBI:30089"/>
        <dbReference type="ChEBI" id="CHEBI:30616"/>
        <dbReference type="ChEBI" id="CHEBI:33019"/>
        <dbReference type="ChEBI" id="CHEBI:82683"/>
        <dbReference type="ChEBI" id="CHEBI:137976"/>
        <dbReference type="ChEBI" id="CHEBI:456215"/>
        <dbReference type="EC" id="6.2.1.22"/>
    </reaction>
</comment>
<dbReference type="InterPro" id="IPR004821">
    <property type="entry name" value="Cyt_trans-like"/>
</dbReference>
<feature type="domain" description="Citrate lyase ligase C-terminal" evidence="4">
    <location>
        <begin position="143"/>
        <end position="325"/>
    </location>
</feature>
<dbReference type="PANTHER" id="PTHR40599">
    <property type="entry name" value="[CITRATE [PRO-3S]-LYASE] LIGASE"/>
    <property type="match status" value="1"/>
</dbReference>
<name>A0A242A9B6_9ENTE</name>
<keyword evidence="1 3" id="KW-0547">Nucleotide-binding</keyword>
<dbReference type="EC" id="6.2.1.22" evidence="3"/>
<dbReference type="PANTHER" id="PTHR40599:SF1">
    <property type="entry name" value="[CITRATE [PRO-3S]-LYASE] LIGASE"/>
    <property type="match status" value="1"/>
</dbReference>
<evidence type="ECO:0000256" key="2">
    <source>
        <dbReference type="ARBA" id="ARBA00022840"/>
    </source>
</evidence>
<protein>
    <recommendedName>
        <fullName evidence="3">[Citrate [pro-3S]-lyase] ligase</fullName>
        <ecNumber evidence="3">6.2.1.22</ecNumber>
    </recommendedName>
</protein>
<evidence type="ECO:0000313" key="5">
    <source>
        <dbReference type="EMBL" id="OTN77519.1"/>
    </source>
</evidence>
<evidence type="ECO:0000313" key="6">
    <source>
        <dbReference type="Proteomes" id="UP000195043"/>
    </source>
</evidence>
<organism evidence="5 6">
    <name type="scientific">Candidatus Enterococcus testudinis</name>
    <dbReference type="NCBI Taxonomy" id="1834191"/>
    <lineage>
        <taxon>Bacteria</taxon>
        <taxon>Bacillati</taxon>
        <taxon>Bacillota</taxon>
        <taxon>Bacilli</taxon>
        <taxon>Lactobacillales</taxon>
        <taxon>Enterococcaceae</taxon>
        <taxon>Enterococcus</taxon>
    </lineage>
</organism>
<dbReference type="InterPro" id="IPR013166">
    <property type="entry name" value="Citrate_lyase_ligase_C"/>
</dbReference>
<evidence type="ECO:0000256" key="3">
    <source>
        <dbReference type="PIRNR" id="PIRNR005751"/>
    </source>
</evidence>
<dbReference type="SUPFAM" id="SSF52374">
    <property type="entry name" value="Nucleotidylyl transferase"/>
    <property type="match status" value="1"/>
</dbReference>
<comment type="caution">
    <text evidence="5">The sequence shown here is derived from an EMBL/GenBank/DDBJ whole genome shotgun (WGS) entry which is preliminary data.</text>
</comment>
<dbReference type="SMART" id="SM00764">
    <property type="entry name" value="Citrate_ly_lig"/>
    <property type="match status" value="1"/>
</dbReference>
<proteinExistence type="predicted"/>
<dbReference type="NCBIfam" id="TIGR00124">
    <property type="entry name" value="cit_ly_ligase"/>
    <property type="match status" value="1"/>
</dbReference>
<evidence type="ECO:0000256" key="1">
    <source>
        <dbReference type="ARBA" id="ARBA00022741"/>
    </source>
</evidence>
<dbReference type="InterPro" id="IPR014729">
    <property type="entry name" value="Rossmann-like_a/b/a_fold"/>
</dbReference>
<sequence>MYTLKRIWLNKDPKGYAQWEKLVIAAGLAIGEEVTYTIGLFEQERLIATASCYHNIMKYVVVCKEKQSEQLLTRMVVHLTMRIKDEGYTNYFVYTAPKNRLIFASLGFHEVNACKDIVFMEQGTPSFASYIDLLRQKATDKEASGIVMNANPFTKGHLHLVEAAANQSEQVYLFVVSEERSEFSFQERMAMVQQGVAHLSNVIVLPTNNYLISSAVFPSYFLKEHAPLAIAKTQATFDAKLFKEKIAPVLSITTRYVGEEPYSQVTQLYNESMATIFEPEIQLRIIPRLLVDESPVSATKVRQALKDKDQDVLTKFLPESTYSFLKKYNYI</sequence>
<dbReference type="EMBL" id="NGKU01000001">
    <property type="protein sequence ID" value="OTN77519.1"/>
    <property type="molecule type" value="Genomic_DNA"/>
</dbReference>
<keyword evidence="6" id="KW-1185">Reference proteome</keyword>
<dbReference type="STRING" id="1834191.A5886_002619"/>